<dbReference type="GO" id="GO:0004177">
    <property type="term" value="F:aminopeptidase activity"/>
    <property type="evidence" value="ECO:0007669"/>
    <property type="project" value="UniProtKB-KW"/>
</dbReference>
<keyword evidence="4" id="KW-1185">Reference proteome</keyword>
<dbReference type="SUPFAM" id="SSF53092">
    <property type="entry name" value="Creatinase/prolidase N-terminal domain"/>
    <property type="match status" value="1"/>
</dbReference>
<reference evidence="3 4" key="1">
    <citation type="submission" date="2016-10" db="EMBL/GenBank/DDBJ databases">
        <authorList>
            <person name="de Groot N.N."/>
        </authorList>
    </citation>
    <scope>NUCLEOTIDE SEQUENCE [LARGE SCALE GENOMIC DNA]</scope>
    <source>
        <strain evidence="3 4">CGMCC 1.6291</strain>
    </source>
</reference>
<dbReference type="CDD" id="cd01066">
    <property type="entry name" value="APP_MetAP"/>
    <property type="match status" value="1"/>
</dbReference>
<protein>
    <submittedName>
        <fullName evidence="3">Xaa-Pro aminopeptidase</fullName>
    </submittedName>
</protein>
<dbReference type="InterPro" id="IPR036005">
    <property type="entry name" value="Creatinase/aminopeptidase-like"/>
</dbReference>
<dbReference type="Gene3D" id="3.90.230.10">
    <property type="entry name" value="Creatinase/methionine aminopeptidase superfamily"/>
    <property type="match status" value="1"/>
</dbReference>
<dbReference type="Proteomes" id="UP000199657">
    <property type="component" value="Unassembled WGS sequence"/>
</dbReference>
<dbReference type="InterPro" id="IPR050659">
    <property type="entry name" value="Peptidase_M24B"/>
</dbReference>
<feature type="domain" description="Peptidase M24" evidence="1">
    <location>
        <begin position="170"/>
        <end position="378"/>
    </location>
</feature>
<name>A0A1H8RPI1_9GAMM</name>
<dbReference type="RefSeq" id="WP_091640693.1">
    <property type="nucleotide sequence ID" value="NZ_FOEG01000002.1"/>
</dbReference>
<dbReference type="Gene3D" id="3.40.350.10">
    <property type="entry name" value="Creatinase/prolidase N-terminal domain"/>
    <property type="match status" value="1"/>
</dbReference>
<evidence type="ECO:0000259" key="2">
    <source>
        <dbReference type="Pfam" id="PF01321"/>
    </source>
</evidence>
<dbReference type="AlphaFoldDB" id="A0A1H8RPI1"/>
<dbReference type="SUPFAM" id="SSF55920">
    <property type="entry name" value="Creatinase/aminopeptidase"/>
    <property type="match status" value="1"/>
</dbReference>
<dbReference type="InterPro" id="IPR000587">
    <property type="entry name" value="Creatinase_N"/>
</dbReference>
<dbReference type="PANTHER" id="PTHR46112">
    <property type="entry name" value="AMINOPEPTIDASE"/>
    <property type="match status" value="1"/>
</dbReference>
<evidence type="ECO:0000259" key="1">
    <source>
        <dbReference type="Pfam" id="PF00557"/>
    </source>
</evidence>
<keyword evidence="3" id="KW-0378">Hydrolase</keyword>
<feature type="domain" description="Creatinase N-terminal" evidence="2">
    <location>
        <begin position="31"/>
        <end position="162"/>
    </location>
</feature>
<sequence length="393" mass="42238">MDYTAYRHALHATLAGSEIPFTADELDRRETRVREAMAERSLDALLVTAPADIHYLTGYSTFEVSVHACLVLGPGYAALQVPSIETGPAVVCTRVSELLGYRWEDAGGPLPDLIERLEGSDAIGYDPWQPGLRPGLLEGLRTALPASRFHDAADLLPPIRRVKSAAELTLLRTSARITAAGLDAAEAVITPGVTDSTVAAAGAQAMLAAGSEFMSMQPIVTTGDRSSVIHTNHNGRRIDAGDPVFMEFGACVRRYTAPMMRTRVCGGRADSDMARVHDHCRAIYEALVDAMRPGSTFDDAAAAADRALAPIADEAFFSGVFGYTVGTGFPPSWVEGSGFIARGKQTQFQENMVFHLPLCLRLPGRWGIGISETLRVTADGPAEPLTTNHWQLD</sequence>
<evidence type="ECO:0000313" key="3">
    <source>
        <dbReference type="EMBL" id="SEO68290.1"/>
    </source>
</evidence>
<dbReference type="Pfam" id="PF01321">
    <property type="entry name" value="Creatinase_N"/>
    <property type="match status" value="1"/>
</dbReference>
<evidence type="ECO:0000313" key="4">
    <source>
        <dbReference type="Proteomes" id="UP000199657"/>
    </source>
</evidence>
<proteinExistence type="predicted"/>
<accession>A0A1H8RPI1</accession>
<dbReference type="Pfam" id="PF00557">
    <property type="entry name" value="Peptidase_M24"/>
    <property type="match status" value="1"/>
</dbReference>
<dbReference type="InterPro" id="IPR000994">
    <property type="entry name" value="Pept_M24"/>
</dbReference>
<keyword evidence="3" id="KW-0645">Protease</keyword>
<dbReference type="EMBL" id="FOEG01000002">
    <property type="protein sequence ID" value="SEO68290.1"/>
    <property type="molecule type" value="Genomic_DNA"/>
</dbReference>
<dbReference type="OrthoDB" id="9761809at2"/>
<gene>
    <name evidence="3" type="ORF">SAMN04488052_102163</name>
</gene>
<dbReference type="PANTHER" id="PTHR46112:SF3">
    <property type="entry name" value="AMINOPEPTIDASE YPDF"/>
    <property type="match status" value="1"/>
</dbReference>
<dbReference type="InterPro" id="IPR029149">
    <property type="entry name" value="Creatin/AminoP/Spt16_N"/>
</dbReference>
<dbReference type="STRING" id="406100.SAMN04488052_102163"/>
<keyword evidence="3" id="KW-0031">Aminopeptidase</keyword>
<organism evidence="3 4">
    <name type="scientific">Aquisalimonas asiatica</name>
    <dbReference type="NCBI Taxonomy" id="406100"/>
    <lineage>
        <taxon>Bacteria</taxon>
        <taxon>Pseudomonadati</taxon>
        <taxon>Pseudomonadota</taxon>
        <taxon>Gammaproteobacteria</taxon>
        <taxon>Chromatiales</taxon>
        <taxon>Ectothiorhodospiraceae</taxon>
        <taxon>Aquisalimonas</taxon>
    </lineage>
</organism>